<evidence type="ECO:0000256" key="3">
    <source>
        <dbReference type="ARBA" id="ARBA00022741"/>
    </source>
</evidence>
<evidence type="ECO:0000256" key="8">
    <source>
        <dbReference type="ARBA" id="ARBA00023235"/>
    </source>
</evidence>
<dbReference type="InterPro" id="IPR036388">
    <property type="entry name" value="WH-like_DNA-bd_sf"/>
</dbReference>
<dbReference type="GO" id="GO:0046872">
    <property type="term" value="F:metal ion binding"/>
    <property type="evidence" value="ECO:0007669"/>
    <property type="project" value="UniProtKB-KW"/>
</dbReference>
<dbReference type="NCBIfam" id="TIGR00614">
    <property type="entry name" value="recQ_fam"/>
    <property type="match status" value="1"/>
</dbReference>
<keyword evidence="7" id="KW-0238">DNA-binding</keyword>
<dbReference type="EMBL" id="JARQZJ010000102">
    <property type="protein sequence ID" value="KAK9886783.1"/>
    <property type="molecule type" value="Genomic_DNA"/>
</dbReference>
<evidence type="ECO:0000256" key="1">
    <source>
        <dbReference type="ARBA" id="ARBA00005446"/>
    </source>
</evidence>
<dbReference type="Gene3D" id="3.40.50.300">
    <property type="entry name" value="P-loop containing nucleotide triphosphate hydrolases"/>
    <property type="match status" value="2"/>
</dbReference>
<evidence type="ECO:0000259" key="13">
    <source>
        <dbReference type="PROSITE" id="PS51194"/>
    </source>
</evidence>
<dbReference type="CDD" id="cd18794">
    <property type="entry name" value="SF2_C_RecQ"/>
    <property type="match status" value="1"/>
</dbReference>
<dbReference type="Pfam" id="PF16124">
    <property type="entry name" value="RecQ_Zn_bind"/>
    <property type="match status" value="1"/>
</dbReference>
<dbReference type="InterPro" id="IPR032284">
    <property type="entry name" value="RecQ_Zn-bd"/>
</dbReference>
<evidence type="ECO:0000259" key="12">
    <source>
        <dbReference type="PROSITE" id="PS51192"/>
    </source>
</evidence>
<dbReference type="GO" id="GO:0003677">
    <property type="term" value="F:DNA binding"/>
    <property type="evidence" value="ECO:0007669"/>
    <property type="project" value="UniProtKB-KW"/>
</dbReference>
<evidence type="ECO:0000313" key="14">
    <source>
        <dbReference type="EMBL" id="KAK9886783.1"/>
    </source>
</evidence>
<keyword evidence="5 11" id="KW-0347">Helicase</keyword>
<accession>A0AAW1V0A6</accession>
<comment type="catalytic activity">
    <reaction evidence="9 11">
        <text>Couples ATP hydrolysis with the unwinding of duplex DNA by translocating in the 3'-5' direction.</text>
        <dbReference type="EC" id="5.6.2.4"/>
    </reaction>
</comment>
<dbReference type="PANTHER" id="PTHR13710:SF105">
    <property type="entry name" value="ATP-DEPENDENT DNA HELICASE Q1"/>
    <property type="match status" value="1"/>
</dbReference>
<dbReference type="Pfam" id="PF00271">
    <property type="entry name" value="Helicase_C"/>
    <property type="match status" value="1"/>
</dbReference>
<dbReference type="InterPro" id="IPR004589">
    <property type="entry name" value="DNA_helicase_ATP-dep_RecQ"/>
</dbReference>
<feature type="domain" description="Helicase ATP-binding" evidence="12">
    <location>
        <begin position="1"/>
        <end position="163"/>
    </location>
</feature>
<dbReference type="PANTHER" id="PTHR13710">
    <property type="entry name" value="DNA HELICASE RECQ FAMILY MEMBER"/>
    <property type="match status" value="1"/>
</dbReference>
<gene>
    <name evidence="14" type="ORF">WA026_018436</name>
</gene>
<comment type="subcellular location">
    <subcellularLocation>
        <location evidence="11">Nucleus</location>
    </subcellularLocation>
</comment>
<dbReference type="InterPro" id="IPR011545">
    <property type="entry name" value="DEAD/DEAH_box_helicase_dom"/>
</dbReference>
<dbReference type="SMART" id="SM00490">
    <property type="entry name" value="HELICc"/>
    <property type="match status" value="1"/>
</dbReference>
<dbReference type="GO" id="GO:0005737">
    <property type="term" value="C:cytoplasm"/>
    <property type="evidence" value="ECO:0007669"/>
    <property type="project" value="TreeGrafter"/>
</dbReference>
<evidence type="ECO:0000256" key="5">
    <source>
        <dbReference type="ARBA" id="ARBA00022806"/>
    </source>
</evidence>
<keyword evidence="6 11" id="KW-0067">ATP-binding</keyword>
<dbReference type="GO" id="GO:0005634">
    <property type="term" value="C:nucleus"/>
    <property type="evidence" value="ECO:0007669"/>
    <property type="project" value="UniProtKB-SubCell"/>
</dbReference>
<evidence type="ECO:0000256" key="10">
    <source>
        <dbReference type="ARBA" id="ARBA00049360"/>
    </source>
</evidence>
<keyword evidence="4 11" id="KW-0378">Hydrolase</keyword>
<dbReference type="GO" id="GO:0009378">
    <property type="term" value="F:four-way junction helicase activity"/>
    <property type="evidence" value="ECO:0007669"/>
    <property type="project" value="TreeGrafter"/>
</dbReference>
<dbReference type="Gene3D" id="1.10.10.10">
    <property type="entry name" value="Winged helix-like DNA-binding domain superfamily/Winged helix DNA-binding domain"/>
    <property type="match status" value="1"/>
</dbReference>
<proteinExistence type="inferred from homology"/>
<evidence type="ECO:0000256" key="9">
    <source>
        <dbReference type="ARBA" id="ARBA00034617"/>
    </source>
</evidence>
<dbReference type="Pfam" id="PF00270">
    <property type="entry name" value="DEAD"/>
    <property type="match status" value="1"/>
</dbReference>
<dbReference type="InterPro" id="IPR001650">
    <property type="entry name" value="Helicase_C-like"/>
</dbReference>
<dbReference type="GO" id="GO:0043138">
    <property type="term" value="F:3'-5' DNA helicase activity"/>
    <property type="evidence" value="ECO:0007669"/>
    <property type="project" value="UniProtKB-EC"/>
</dbReference>
<evidence type="ECO:0000256" key="2">
    <source>
        <dbReference type="ARBA" id="ARBA00022723"/>
    </source>
</evidence>
<evidence type="ECO:0000256" key="11">
    <source>
        <dbReference type="RuleBase" id="RU364117"/>
    </source>
</evidence>
<keyword evidence="3 11" id="KW-0547">Nucleotide-binding</keyword>
<sequence>MPTGGGKSLVYQLPAVVNKGMTLVISPLISLIEDQLIGLKKFGIKADSVNGSTTKEHRKKVHEWMTNRKHGLKLVYVTPEWLEKSKQFMSYLQKCFAADNLDRIVIDEVHCCSTWGHDFRKEYQFLGLLKPMFPGVPFIGLTATATMNILIDTQKMLGMEDCTVITAPFNRPNLYYKVIDKPSEKEESVIILEKLLKTNYSGQSGIIYTTTIKETEELTESLRSKGLQVMNYHAQLEPDRKRKVHEKWLSNHYQAVIATIAFGMGIDKPDVRFVIHYSLPKSMEGLYQESGRAGRDGKKSDCIVMFAISNYFRILGMASSKVEESNALSVLSYCLDKSTCRRSLIAKHFEEVWDKSNCNKMCDFCKKNSSLVYYDITLACQTIHDIIDAANDKECKLTLLKLVNSWFRQNSKEFKLPTFPKPKISRLDAEKIISYLLLMNYLKIDKGYNLYNIIFYLQKCNIPNGKIELCMPANVNFEGFCSRELNQVINLSEDDEPSMKKRKK</sequence>
<name>A0AAW1V0A6_9CUCU</name>
<reference evidence="14 15" key="1">
    <citation type="submission" date="2023-03" db="EMBL/GenBank/DDBJ databases">
        <title>Genome insight into feeding habits of ladybird beetles.</title>
        <authorList>
            <person name="Li H.-S."/>
            <person name="Huang Y.-H."/>
            <person name="Pang H."/>
        </authorList>
    </citation>
    <scope>NUCLEOTIDE SEQUENCE [LARGE SCALE GENOMIC DNA]</scope>
    <source>
        <strain evidence="14">SYSU_2023b</strain>
        <tissue evidence="14">Whole body</tissue>
    </source>
</reference>
<comment type="caution">
    <text evidence="14">The sequence shown here is derived from an EMBL/GenBank/DDBJ whole genome shotgun (WGS) entry which is preliminary data.</text>
</comment>
<dbReference type="GO" id="GO:0016787">
    <property type="term" value="F:hydrolase activity"/>
    <property type="evidence" value="ECO:0007669"/>
    <property type="project" value="UniProtKB-KW"/>
</dbReference>
<keyword evidence="8" id="KW-0413">Isomerase</keyword>
<evidence type="ECO:0000256" key="7">
    <source>
        <dbReference type="ARBA" id="ARBA00023125"/>
    </source>
</evidence>
<keyword evidence="11" id="KW-0539">Nucleus</keyword>
<organism evidence="14 15">
    <name type="scientific">Henosepilachna vigintioctopunctata</name>
    <dbReference type="NCBI Taxonomy" id="420089"/>
    <lineage>
        <taxon>Eukaryota</taxon>
        <taxon>Metazoa</taxon>
        <taxon>Ecdysozoa</taxon>
        <taxon>Arthropoda</taxon>
        <taxon>Hexapoda</taxon>
        <taxon>Insecta</taxon>
        <taxon>Pterygota</taxon>
        <taxon>Neoptera</taxon>
        <taxon>Endopterygota</taxon>
        <taxon>Coleoptera</taxon>
        <taxon>Polyphaga</taxon>
        <taxon>Cucujiformia</taxon>
        <taxon>Coccinelloidea</taxon>
        <taxon>Coccinellidae</taxon>
        <taxon>Epilachninae</taxon>
        <taxon>Epilachnini</taxon>
        <taxon>Henosepilachna</taxon>
    </lineage>
</organism>
<dbReference type="AlphaFoldDB" id="A0AAW1V0A6"/>
<dbReference type="SUPFAM" id="SSF52540">
    <property type="entry name" value="P-loop containing nucleoside triphosphate hydrolases"/>
    <property type="match status" value="1"/>
</dbReference>
<evidence type="ECO:0000256" key="6">
    <source>
        <dbReference type="ARBA" id="ARBA00022840"/>
    </source>
</evidence>
<dbReference type="PROSITE" id="PS51192">
    <property type="entry name" value="HELICASE_ATP_BIND_1"/>
    <property type="match status" value="1"/>
</dbReference>
<dbReference type="GO" id="GO:0005694">
    <property type="term" value="C:chromosome"/>
    <property type="evidence" value="ECO:0007669"/>
    <property type="project" value="TreeGrafter"/>
</dbReference>
<feature type="domain" description="Helicase C-terminal" evidence="13">
    <location>
        <begin position="191"/>
        <end position="339"/>
    </location>
</feature>
<dbReference type="InterPro" id="IPR014001">
    <property type="entry name" value="Helicase_ATP-bd"/>
</dbReference>
<dbReference type="EC" id="5.6.2.4" evidence="11"/>
<evidence type="ECO:0000313" key="15">
    <source>
        <dbReference type="Proteomes" id="UP001431783"/>
    </source>
</evidence>
<dbReference type="InterPro" id="IPR027417">
    <property type="entry name" value="P-loop_NTPase"/>
</dbReference>
<dbReference type="GO" id="GO:0005524">
    <property type="term" value="F:ATP binding"/>
    <property type="evidence" value="ECO:0007669"/>
    <property type="project" value="UniProtKB-KW"/>
</dbReference>
<dbReference type="PROSITE" id="PS51194">
    <property type="entry name" value="HELICASE_CTER"/>
    <property type="match status" value="1"/>
</dbReference>
<comment type="similarity">
    <text evidence="1 11">Belongs to the helicase family. RecQ subfamily.</text>
</comment>
<comment type="catalytic activity">
    <reaction evidence="10 11">
        <text>ATP + H2O = ADP + phosphate + H(+)</text>
        <dbReference type="Rhea" id="RHEA:13065"/>
        <dbReference type="ChEBI" id="CHEBI:15377"/>
        <dbReference type="ChEBI" id="CHEBI:15378"/>
        <dbReference type="ChEBI" id="CHEBI:30616"/>
        <dbReference type="ChEBI" id="CHEBI:43474"/>
        <dbReference type="ChEBI" id="CHEBI:456216"/>
    </reaction>
</comment>
<evidence type="ECO:0000256" key="4">
    <source>
        <dbReference type="ARBA" id="ARBA00022801"/>
    </source>
</evidence>
<dbReference type="SMART" id="SM00487">
    <property type="entry name" value="DEXDc"/>
    <property type="match status" value="1"/>
</dbReference>
<dbReference type="Proteomes" id="UP001431783">
    <property type="component" value="Unassembled WGS sequence"/>
</dbReference>
<dbReference type="FunFam" id="3.40.50.300:FF:001975">
    <property type="entry name" value="ATP-dependent DNA helicase"/>
    <property type="match status" value="1"/>
</dbReference>
<keyword evidence="2" id="KW-0479">Metal-binding</keyword>
<dbReference type="GO" id="GO:0000724">
    <property type="term" value="P:double-strand break repair via homologous recombination"/>
    <property type="evidence" value="ECO:0007669"/>
    <property type="project" value="TreeGrafter"/>
</dbReference>
<keyword evidence="15" id="KW-1185">Reference proteome</keyword>
<protein>
    <recommendedName>
        <fullName evidence="11">ATP-dependent DNA helicase</fullName>
        <ecNumber evidence="11">5.6.2.4</ecNumber>
    </recommendedName>
</protein>